<dbReference type="AlphaFoldDB" id="A0A6U8TVC7"/>
<gene>
    <name evidence="2" type="ORF">BRAN1462_LOCUS53949</name>
</gene>
<protein>
    <submittedName>
        <fullName evidence="2">Uncharacterized protein</fullName>
    </submittedName>
</protein>
<evidence type="ECO:0000313" key="2">
    <source>
        <dbReference type="EMBL" id="CAD9636127.1"/>
    </source>
</evidence>
<dbReference type="EMBL" id="HBGW01085118">
    <property type="protein sequence ID" value="CAD9636127.1"/>
    <property type="molecule type" value="Transcribed_RNA"/>
</dbReference>
<reference evidence="2" key="1">
    <citation type="submission" date="2021-01" db="EMBL/GenBank/DDBJ databases">
        <authorList>
            <person name="Corre E."/>
            <person name="Pelletier E."/>
            <person name="Niang G."/>
            <person name="Scheremetjew M."/>
            <person name="Finn R."/>
            <person name="Kale V."/>
            <person name="Holt S."/>
            <person name="Cochrane G."/>
            <person name="Meng A."/>
            <person name="Brown T."/>
            <person name="Cohen L."/>
        </authorList>
    </citation>
    <scope>NUCLEOTIDE SEQUENCE</scope>
    <source>
        <strain evidence="2">RCC3387</strain>
    </source>
</reference>
<keyword evidence="1" id="KW-0812">Transmembrane</keyword>
<keyword evidence="1" id="KW-0472">Membrane</keyword>
<name>A0A6U8TVC7_9DINO</name>
<keyword evidence="1" id="KW-1133">Transmembrane helix</keyword>
<organism evidence="2">
    <name type="scientific">Zooxanthella nutricula</name>
    <dbReference type="NCBI Taxonomy" id="1333877"/>
    <lineage>
        <taxon>Eukaryota</taxon>
        <taxon>Sar</taxon>
        <taxon>Alveolata</taxon>
        <taxon>Dinophyceae</taxon>
        <taxon>Peridiniales</taxon>
        <taxon>Peridiniales incertae sedis</taxon>
        <taxon>Zooxanthella</taxon>
    </lineage>
</organism>
<feature type="transmembrane region" description="Helical" evidence="1">
    <location>
        <begin position="54"/>
        <end position="74"/>
    </location>
</feature>
<feature type="transmembrane region" description="Helical" evidence="1">
    <location>
        <begin position="23"/>
        <end position="42"/>
    </location>
</feature>
<evidence type="ECO:0000256" key="1">
    <source>
        <dbReference type="SAM" id="Phobius"/>
    </source>
</evidence>
<feature type="transmembrane region" description="Helical" evidence="1">
    <location>
        <begin position="80"/>
        <end position="100"/>
    </location>
</feature>
<accession>A0A6U8TVC7</accession>
<sequence>MGRSCKKDSSVAQILCIYSYDGAVWDVLINYTVLLLVLFAWWRGASFDGCQGALLLTCFLLLVGCQLALCLMDGGMGIGFLWNAAFAFPALDPILAMRFCSMLTESGSLSVAYVAVLVADMYYYYFGSLYITATHLFGLLVGVFLRLALSCLTSKFPSLAKTFWEEPRSETGYGSTA</sequence>
<feature type="transmembrane region" description="Helical" evidence="1">
    <location>
        <begin position="131"/>
        <end position="149"/>
    </location>
</feature>
<proteinExistence type="predicted"/>